<feature type="transmembrane region" description="Helical" evidence="1">
    <location>
        <begin position="36"/>
        <end position="53"/>
    </location>
</feature>
<evidence type="ECO:0000313" key="2">
    <source>
        <dbReference type="EMBL" id="AMX00711.1"/>
    </source>
</evidence>
<keyword evidence="1" id="KW-0472">Membrane</keyword>
<keyword evidence="3" id="KW-1185">Reference proteome</keyword>
<dbReference type="EMBL" id="CP014806">
    <property type="protein sequence ID" value="AMX00711.1"/>
    <property type="molecule type" value="Genomic_DNA"/>
</dbReference>
<organism evidence="2 3">
    <name type="scientific">Rummeliibacillus stabekisii</name>
    <dbReference type="NCBI Taxonomy" id="241244"/>
    <lineage>
        <taxon>Bacteria</taxon>
        <taxon>Bacillati</taxon>
        <taxon>Bacillota</taxon>
        <taxon>Bacilli</taxon>
        <taxon>Bacillales</taxon>
        <taxon>Caryophanaceae</taxon>
        <taxon>Rummeliibacillus</taxon>
    </lineage>
</organism>
<reference evidence="2 3" key="1">
    <citation type="journal article" date="2016" name="Genome Announc.">
        <title>Whole-Genome Sequence of Rummeliibacillus stabekisii Strain PP9 Isolated from Antarctic Soil.</title>
        <authorList>
            <person name="da Mota F.F."/>
            <person name="Vollu R.E."/>
            <person name="Jurelevicius D."/>
            <person name="Seldin L."/>
        </authorList>
    </citation>
    <scope>NUCLEOTIDE SEQUENCE [LARGE SCALE GENOMIC DNA]</scope>
    <source>
        <strain evidence="2 3">PP9</strain>
    </source>
</reference>
<reference evidence="3" key="2">
    <citation type="submission" date="2016-03" db="EMBL/GenBank/DDBJ databases">
        <authorList>
            <person name="Ploux O."/>
        </authorList>
    </citation>
    <scope>NUCLEOTIDE SEQUENCE [LARGE SCALE GENOMIC DNA]</scope>
    <source>
        <strain evidence="3">PP9</strain>
    </source>
</reference>
<name>A0A143HGT9_9BACL</name>
<keyword evidence="1" id="KW-0812">Transmembrane</keyword>
<dbReference type="KEGG" id="rst:ATY39_15675"/>
<keyword evidence="1" id="KW-1133">Transmembrane helix</keyword>
<evidence type="ECO:0000256" key="1">
    <source>
        <dbReference type="SAM" id="Phobius"/>
    </source>
</evidence>
<feature type="transmembrane region" description="Helical" evidence="1">
    <location>
        <begin position="6"/>
        <end position="24"/>
    </location>
</feature>
<dbReference type="Proteomes" id="UP000076021">
    <property type="component" value="Chromosome"/>
</dbReference>
<protein>
    <submittedName>
        <fullName evidence="2">Uncharacterized protein</fullName>
    </submittedName>
</protein>
<proteinExistence type="predicted"/>
<dbReference type="RefSeq" id="WP_066791366.1">
    <property type="nucleotide sequence ID" value="NZ_CP014806.1"/>
</dbReference>
<dbReference type="STRING" id="241244.ATY39_15675"/>
<evidence type="ECO:0000313" key="3">
    <source>
        <dbReference type="Proteomes" id="UP000076021"/>
    </source>
</evidence>
<dbReference type="AlphaFoldDB" id="A0A143HGT9"/>
<gene>
    <name evidence="2" type="ORF">ATY39_15675</name>
</gene>
<accession>A0A143HGT9</accession>
<sequence length="231" mass="26243">MGLIVACIFILIGILLITLMRMLINIESIRKIKLIIAIYAILLLVATIYVGVFKPDVVPMTKQEKNTIVKENTDFLERAENGQLKGKEEPFFVKTFTTDVPNNKLFITSNTVSDIGQIIIYMNKDNTEKRVVEGTVYHTNAYYLSLQLNESQPFVKVDGKTPSTITIHGAREIDKRFRVATDTMPLFPFNPPYFKGYSKSYSLILPGYTIIDLKVPKGVKVKDFNKLIVQK</sequence>